<evidence type="ECO:0000256" key="1">
    <source>
        <dbReference type="SAM" id="Phobius"/>
    </source>
</evidence>
<sequence length="182" mass="19661">MSILKRDQGGVPRADPLGDAAGTTALVLALNKPVYPVYVWFLAESAFQLSLLTALSMPLYLVVWYVSRIGNSRAARLGLVIVGVLDTLAIALIFGRESETLAFLFACLVLSGFAFYRCEVWLSRGLVAAIFFLFVLAESLIGGPLTPITAGDMQNLAYLNITGAAALVAFIALRFPRQERMG</sequence>
<accession>A0ABV2IGF1</accession>
<protein>
    <recommendedName>
        <fullName evidence="4">MFS transporter</fullName>
    </recommendedName>
</protein>
<feature type="transmembrane region" description="Helical" evidence="1">
    <location>
        <begin position="157"/>
        <end position="175"/>
    </location>
</feature>
<name>A0ABV2IGF1_9HYPH</name>
<organism evidence="2 3">
    <name type="scientific">Martelella mangrovi</name>
    <dbReference type="NCBI Taxonomy" id="1397477"/>
    <lineage>
        <taxon>Bacteria</taxon>
        <taxon>Pseudomonadati</taxon>
        <taxon>Pseudomonadota</taxon>
        <taxon>Alphaproteobacteria</taxon>
        <taxon>Hyphomicrobiales</taxon>
        <taxon>Aurantimonadaceae</taxon>
        <taxon>Martelella</taxon>
    </lineage>
</organism>
<proteinExistence type="predicted"/>
<feature type="transmembrane region" description="Helical" evidence="1">
    <location>
        <begin position="101"/>
        <end position="118"/>
    </location>
</feature>
<evidence type="ECO:0008006" key="4">
    <source>
        <dbReference type="Google" id="ProtNLM"/>
    </source>
</evidence>
<feature type="transmembrane region" description="Helical" evidence="1">
    <location>
        <begin position="37"/>
        <end position="65"/>
    </location>
</feature>
<feature type="transmembrane region" description="Helical" evidence="1">
    <location>
        <begin position="125"/>
        <end position="145"/>
    </location>
</feature>
<keyword evidence="1" id="KW-0812">Transmembrane</keyword>
<evidence type="ECO:0000313" key="2">
    <source>
        <dbReference type="EMBL" id="MET3601986.1"/>
    </source>
</evidence>
<reference evidence="2 3" key="1">
    <citation type="submission" date="2024-06" db="EMBL/GenBank/DDBJ databases">
        <title>Genomic Encyclopedia of Type Strains, Phase IV (KMG-IV): sequencing the most valuable type-strain genomes for metagenomic binning, comparative biology and taxonomic classification.</title>
        <authorList>
            <person name="Goeker M."/>
        </authorList>
    </citation>
    <scope>NUCLEOTIDE SEQUENCE [LARGE SCALE GENOMIC DNA]</scope>
    <source>
        <strain evidence="2 3">DSM 28102</strain>
    </source>
</reference>
<gene>
    <name evidence="2" type="ORF">ABID12_003952</name>
</gene>
<comment type="caution">
    <text evidence="2">The sequence shown here is derived from an EMBL/GenBank/DDBJ whole genome shotgun (WGS) entry which is preliminary data.</text>
</comment>
<feature type="transmembrane region" description="Helical" evidence="1">
    <location>
        <begin position="77"/>
        <end position="95"/>
    </location>
</feature>
<keyword evidence="3" id="KW-1185">Reference proteome</keyword>
<keyword evidence="1" id="KW-1133">Transmembrane helix</keyword>
<keyword evidence="1" id="KW-0472">Membrane</keyword>
<evidence type="ECO:0000313" key="3">
    <source>
        <dbReference type="Proteomes" id="UP001549164"/>
    </source>
</evidence>
<dbReference type="Proteomes" id="UP001549164">
    <property type="component" value="Unassembled WGS sequence"/>
</dbReference>
<dbReference type="EMBL" id="JBEPLY010000019">
    <property type="protein sequence ID" value="MET3601986.1"/>
    <property type="molecule type" value="Genomic_DNA"/>
</dbReference>